<gene>
    <name evidence="5" type="ORF">H7U12_17275</name>
</gene>
<sequence>MQPLLEPNDFISLAKEKELILIDARQGPKALEEYQHEHLAGALHVDLETDLAAVPNNAAHGGRHPLPSPEQFGAFLGKLGITPASHVVIYDDKSGANAAARFWWMLKAVGHQHVQVLNGGLKAALEAGAQTSSGVSNPTEVAPYPATSWQSPTADSEEVAQAAGDKNHLVIDVRDAYRYLGESEPIDPVAGHIPGAVNVPLTGNLGPEGCFLSPDDLKQKYKAVLKDVDPENVIVHCGSGVTACHTLLALESAGLKGAKLYVGSWSEWCRSNRPIAVGEDTSAGEKG</sequence>
<keyword evidence="2" id="KW-0677">Repeat</keyword>
<protein>
    <submittedName>
        <fullName evidence="5">Sulfurtransferase</fullName>
    </submittedName>
</protein>
<reference evidence="5 6" key="1">
    <citation type="journal article" date="2019" name="Int. J. Syst. Evol. Microbiol.">
        <title>Rufibacter sediminis sp. nov., isolated from freshwater lake sediment.</title>
        <authorList>
            <person name="Qu J.H."/>
            <person name="Zhang L.J."/>
            <person name="Fu Y.H."/>
            <person name="Li H.F."/>
        </authorList>
    </citation>
    <scope>NUCLEOTIDE SEQUENCE [LARGE SCALE GENOMIC DNA]</scope>
    <source>
        <strain evidence="5 6">H-1</strain>
    </source>
</reference>
<dbReference type="InterPro" id="IPR036873">
    <property type="entry name" value="Rhodanese-like_dom_sf"/>
</dbReference>
<dbReference type="InterPro" id="IPR001763">
    <property type="entry name" value="Rhodanese-like_dom"/>
</dbReference>
<organism evidence="5 6">
    <name type="scientific">Rufibacter sediminis</name>
    <dbReference type="NCBI Taxonomy" id="2762756"/>
    <lineage>
        <taxon>Bacteria</taxon>
        <taxon>Pseudomonadati</taxon>
        <taxon>Bacteroidota</taxon>
        <taxon>Cytophagia</taxon>
        <taxon>Cytophagales</taxon>
        <taxon>Hymenobacteraceae</taxon>
        <taxon>Rufibacter</taxon>
    </lineage>
</organism>
<evidence type="ECO:0000313" key="5">
    <source>
        <dbReference type="EMBL" id="MBC3541449.1"/>
    </source>
</evidence>
<name>A0ABR6VX08_9BACT</name>
<dbReference type="EMBL" id="JACOAF010000041">
    <property type="protein sequence ID" value="MBC3541449.1"/>
    <property type="molecule type" value="Genomic_DNA"/>
</dbReference>
<feature type="region of interest" description="Disordered" evidence="3">
    <location>
        <begin position="132"/>
        <end position="153"/>
    </location>
</feature>
<comment type="caution">
    <text evidence="5">The sequence shown here is derived from an EMBL/GenBank/DDBJ whole genome shotgun (WGS) entry which is preliminary data.</text>
</comment>
<dbReference type="InterPro" id="IPR045078">
    <property type="entry name" value="TST/MPST-like"/>
</dbReference>
<dbReference type="SMART" id="SM00450">
    <property type="entry name" value="RHOD"/>
    <property type="match status" value="2"/>
</dbReference>
<dbReference type="PANTHER" id="PTHR11364">
    <property type="entry name" value="THIOSULFATE SULFERTANSFERASE"/>
    <property type="match status" value="1"/>
</dbReference>
<evidence type="ECO:0000259" key="4">
    <source>
        <dbReference type="PROSITE" id="PS50206"/>
    </source>
</evidence>
<dbReference type="PROSITE" id="PS50206">
    <property type="entry name" value="RHODANESE_3"/>
    <property type="match status" value="2"/>
</dbReference>
<evidence type="ECO:0000256" key="2">
    <source>
        <dbReference type="ARBA" id="ARBA00022737"/>
    </source>
</evidence>
<accession>A0ABR6VX08</accession>
<dbReference type="Proteomes" id="UP000659698">
    <property type="component" value="Unassembled WGS sequence"/>
</dbReference>
<dbReference type="Gene3D" id="3.40.250.10">
    <property type="entry name" value="Rhodanese-like domain"/>
    <property type="match status" value="2"/>
</dbReference>
<dbReference type="CDD" id="cd01449">
    <property type="entry name" value="TST_Repeat_2"/>
    <property type="match status" value="1"/>
</dbReference>
<keyword evidence="6" id="KW-1185">Reference proteome</keyword>
<keyword evidence="1" id="KW-0808">Transferase</keyword>
<dbReference type="SUPFAM" id="SSF52821">
    <property type="entry name" value="Rhodanese/Cell cycle control phosphatase"/>
    <property type="match status" value="2"/>
</dbReference>
<evidence type="ECO:0000256" key="1">
    <source>
        <dbReference type="ARBA" id="ARBA00022679"/>
    </source>
</evidence>
<evidence type="ECO:0000256" key="3">
    <source>
        <dbReference type="SAM" id="MobiDB-lite"/>
    </source>
</evidence>
<dbReference type="CDD" id="cd01448">
    <property type="entry name" value="TST_Repeat_1"/>
    <property type="match status" value="1"/>
</dbReference>
<dbReference type="Pfam" id="PF00581">
    <property type="entry name" value="Rhodanese"/>
    <property type="match status" value="2"/>
</dbReference>
<feature type="domain" description="Rhodanese" evidence="4">
    <location>
        <begin position="164"/>
        <end position="277"/>
    </location>
</feature>
<proteinExistence type="predicted"/>
<dbReference type="PANTHER" id="PTHR11364:SF27">
    <property type="entry name" value="SULFURTRANSFERASE"/>
    <property type="match status" value="1"/>
</dbReference>
<evidence type="ECO:0000313" key="6">
    <source>
        <dbReference type="Proteomes" id="UP000659698"/>
    </source>
</evidence>
<feature type="domain" description="Rhodanese" evidence="4">
    <location>
        <begin position="15"/>
        <end position="133"/>
    </location>
</feature>